<sequence>MRLFLQSSHRYRRTTHKPSRPYLRKKGLSLKIINDDDDDNPSSINTNTNPHNININADDTNNWSKMKTMPPQKEETFQLEIALLALLTVLLLALFLLAIFLSVRHRRWLSSTTSTTPRRRHSHRRRRRDSSNSTKLGEIDGSNNTSSSSSDDDEAGGWVVVRWLQGLGRGASSAVIGGASTLRVGLLHSLPPPGDEDVEFGYGGGGGDERVVVGGQVDGVGVEAGRESMAWSSQGYSAAGFGTGGWCRMRRRGSLRVVSDAETGVVAGGVGGI</sequence>
<reference evidence="3" key="2">
    <citation type="submission" date="2023-05" db="EMBL/GenBank/DDBJ databases">
        <authorList>
            <consortium name="Lawrence Berkeley National Laboratory"/>
            <person name="Steindorff A."/>
            <person name="Hensen N."/>
            <person name="Bonometti L."/>
            <person name="Westerberg I."/>
            <person name="Brannstrom I.O."/>
            <person name="Guillou S."/>
            <person name="Cros-Aarteil S."/>
            <person name="Calhoun S."/>
            <person name="Haridas S."/>
            <person name="Kuo A."/>
            <person name="Mondo S."/>
            <person name="Pangilinan J."/>
            <person name="Riley R."/>
            <person name="Labutti K."/>
            <person name="Andreopoulos B."/>
            <person name="Lipzen A."/>
            <person name="Chen C."/>
            <person name="Yanf M."/>
            <person name="Daum C."/>
            <person name="Ng V."/>
            <person name="Clum A."/>
            <person name="Ohm R."/>
            <person name="Martin F."/>
            <person name="Silar P."/>
            <person name="Natvig D."/>
            <person name="Lalanne C."/>
            <person name="Gautier V."/>
            <person name="Ament-Velasquez S.L."/>
            <person name="Kruys A."/>
            <person name="Hutchinson M.I."/>
            <person name="Powell A.J."/>
            <person name="Barry K."/>
            <person name="Miller A.N."/>
            <person name="Grigoriev I.V."/>
            <person name="Debuchy R."/>
            <person name="Gladieux P."/>
            <person name="Thoren M.H."/>
            <person name="Johannesson H."/>
        </authorList>
    </citation>
    <scope>NUCLEOTIDE SEQUENCE</scope>
    <source>
        <strain evidence="3">CBS 538.74</strain>
    </source>
</reference>
<reference evidence="3" key="1">
    <citation type="journal article" date="2023" name="Mol. Phylogenet. Evol.">
        <title>Genome-scale phylogeny and comparative genomics of the fungal order Sordariales.</title>
        <authorList>
            <person name="Hensen N."/>
            <person name="Bonometti L."/>
            <person name="Westerberg I."/>
            <person name="Brannstrom I.O."/>
            <person name="Guillou S."/>
            <person name="Cros-Aarteil S."/>
            <person name="Calhoun S."/>
            <person name="Haridas S."/>
            <person name="Kuo A."/>
            <person name="Mondo S."/>
            <person name="Pangilinan J."/>
            <person name="Riley R."/>
            <person name="LaButti K."/>
            <person name="Andreopoulos B."/>
            <person name="Lipzen A."/>
            <person name="Chen C."/>
            <person name="Yan M."/>
            <person name="Daum C."/>
            <person name="Ng V."/>
            <person name="Clum A."/>
            <person name="Steindorff A."/>
            <person name="Ohm R.A."/>
            <person name="Martin F."/>
            <person name="Silar P."/>
            <person name="Natvig D.O."/>
            <person name="Lalanne C."/>
            <person name="Gautier V."/>
            <person name="Ament-Velasquez S.L."/>
            <person name="Kruys A."/>
            <person name="Hutchinson M.I."/>
            <person name="Powell A.J."/>
            <person name="Barry K."/>
            <person name="Miller A.N."/>
            <person name="Grigoriev I.V."/>
            <person name="Debuchy R."/>
            <person name="Gladieux P."/>
            <person name="Hiltunen Thoren M."/>
            <person name="Johannesson H."/>
        </authorList>
    </citation>
    <scope>NUCLEOTIDE SEQUENCE</scope>
    <source>
        <strain evidence="3">CBS 538.74</strain>
    </source>
</reference>
<dbReference type="AlphaFoldDB" id="A0AAN6VQF5"/>
<evidence type="ECO:0000256" key="2">
    <source>
        <dbReference type="SAM" id="Phobius"/>
    </source>
</evidence>
<dbReference type="EMBL" id="MU856878">
    <property type="protein sequence ID" value="KAK4155893.1"/>
    <property type="molecule type" value="Genomic_DNA"/>
</dbReference>
<feature type="transmembrane region" description="Helical" evidence="2">
    <location>
        <begin position="81"/>
        <end position="103"/>
    </location>
</feature>
<protein>
    <submittedName>
        <fullName evidence="3">Uncharacterized protein</fullName>
    </submittedName>
</protein>
<keyword evidence="2" id="KW-0812">Transmembrane</keyword>
<evidence type="ECO:0000313" key="4">
    <source>
        <dbReference type="Proteomes" id="UP001302745"/>
    </source>
</evidence>
<feature type="compositionally biased region" description="Basic residues" evidence="1">
    <location>
        <begin position="117"/>
        <end position="128"/>
    </location>
</feature>
<comment type="caution">
    <text evidence="3">The sequence shown here is derived from an EMBL/GenBank/DDBJ whole genome shotgun (WGS) entry which is preliminary data.</text>
</comment>
<name>A0AAN6VQF5_9PEZI</name>
<accession>A0AAN6VQF5</accession>
<feature type="region of interest" description="Disordered" evidence="1">
    <location>
        <begin position="111"/>
        <end position="154"/>
    </location>
</feature>
<organism evidence="3 4">
    <name type="scientific">Chaetomidium leptoderma</name>
    <dbReference type="NCBI Taxonomy" id="669021"/>
    <lineage>
        <taxon>Eukaryota</taxon>
        <taxon>Fungi</taxon>
        <taxon>Dikarya</taxon>
        <taxon>Ascomycota</taxon>
        <taxon>Pezizomycotina</taxon>
        <taxon>Sordariomycetes</taxon>
        <taxon>Sordariomycetidae</taxon>
        <taxon>Sordariales</taxon>
        <taxon>Chaetomiaceae</taxon>
        <taxon>Chaetomidium</taxon>
    </lineage>
</organism>
<feature type="region of interest" description="Disordered" evidence="1">
    <location>
        <begin position="1"/>
        <end position="20"/>
    </location>
</feature>
<keyword evidence="2" id="KW-1133">Transmembrane helix</keyword>
<keyword evidence="4" id="KW-1185">Reference proteome</keyword>
<gene>
    <name evidence="3" type="ORF">C8A00DRAFT_31233</name>
</gene>
<dbReference type="Proteomes" id="UP001302745">
    <property type="component" value="Unassembled WGS sequence"/>
</dbReference>
<feature type="compositionally biased region" description="Basic residues" evidence="1">
    <location>
        <begin position="9"/>
        <end position="20"/>
    </location>
</feature>
<evidence type="ECO:0000256" key="1">
    <source>
        <dbReference type="SAM" id="MobiDB-lite"/>
    </source>
</evidence>
<proteinExistence type="predicted"/>
<keyword evidence="2" id="KW-0472">Membrane</keyword>
<evidence type="ECO:0000313" key="3">
    <source>
        <dbReference type="EMBL" id="KAK4155893.1"/>
    </source>
</evidence>